<feature type="chain" id="PRO_5045237522" description="Glycoside hydrolase xylanase family protein" evidence="1">
    <location>
        <begin position="24"/>
        <end position="126"/>
    </location>
</feature>
<dbReference type="PROSITE" id="PS51257">
    <property type="entry name" value="PROKAR_LIPOPROTEIN"/>
    <property type="match status" value="1"/>
</dbReference>
<sequence>MIMNKIISILICCFVAGCLFVSCEQPDIPDVPNYDKTEILTFKVYNQDKEEIGTPVILSDEGIVSITVENGTDLSNVFATCTLSSGATLSPSLGGYQDWSGLSKEFTVISASGKRSKPWTVSFKTK</sequence>
<accession>A0ABN0BS69</accession>
<reference evidence="2 3" key="1">
    <citation type="submission" date="2008-12" db="EMBL/GenBank/DDBJ databases">
        <title>Annotation of Bacteroides fragilis strain 3_1_12.</title>
        <authorList>
            <consortium name="The Broad Institute Genome Sequencing Platform"/>
            <person name="Ward D."/>
            <person name="Young S.K."/>
            <person name="Kodira C.D."/>
            <person name="Zeng Q."/>
            <person name="Koehrsen M."/>
            <person name="Alvarado L."/>
            <person name="Berlin A."/>
            <person name="Borenstein D."/>
            <person name="Chen Z."/>
            <person name="Engels R."/>
            <person name="Freedman E."/>
            <person name="Gellesch M."/>
            <person name="Goldberg J."/>
            <person name="Griggs A."/>
            <person name="Gujja S."/>
            <person name="Heiman D."/>
            <person name="Hepburn T."/>
            <person name="Howarth C."/>
            <person name="Jen D."/>
            <person name="Larson L."/>
            <person name="Lewis B."/>
            <person name="Mehta T."/>
            <person name="Park D."/>
            <person name="Pearson M."/>
            <person name="Roberts A."/>
            <person name="Saif S."/>
            <person name="Shea T."/>
            <person name="Shenoy N."/>
            <person name="Sisk P."/>
            <person name="Stolte C."/>
            <person name="Sykes S."/>
            <person name="Walk T."/>
            <person name="White J."/>
            <person name="Yandava C."/>
            <person name="Allen-Vercoe E."/>
            <person name="Strauss J."/>
            <person name="Ambrose C."/>
            <person name="Lander E."/>
            <person name="Nusbaum C."/>
            <person name="Galagan J."/>
            <person name="Birren B."/>
        </authorList>
    </citation>
    <scope>NUCLEOTIDE SEQUENCE [LARGE SCALE GENOMIC DNA]</scope>
    <source>
        <strain evidence="2 3">3_1_12</strain>
    </source>
</reference>
<gene>
    <name evidence="2" type="ORF">BFAG_04474</name>
</gene>
<keyword evidence="3" id="KW-1185">Reference proteome</keyword>
<feature type="signal peptide" evidence="1">
    <location>
        <begin position="1"/>
        <end position="23"/>
    </location>
</feature>
<protein>
    <recommendedName>
        <fullName evidence="4">Glycoside hydrolase xylanase family protein</fullName>
    </recommendedName>
</protein>
<dbReference type="Gene3D" id="2.60.40.2340">
    <property type="match status" value="1"/>
</dbReference>
<keyword evidence="1" id="KW-0732">Signal</keyword>
<proteinExistence type="predicted"/>
<name>A0ABN0BS69_BACFG</name>
<evidence type="ECO:0008006" key="4">
    <source>
        <dbReference type="Google" id="ProtNLM"/>
    </source>
</evidence>
<organism evidence="2 3">
    <name type="scientific">Bacteroides fragilis 3_1_12</name>
    <dbReference type="NCBI Taxonomy" id="457424"/>
    <lineage>
        <taxon>Bacteria</taxon>
        <taxon>Pseudomonadati</taxon>
        <taxon>Bacteroidota</taxon>
        <taxon>Bacteroidia</taxon>
        <taxon>Bacteroidales</taxon>
        <taxon>Bacteroidaceae</taxon>
        <taxon>Bacteroides</taxon>
    </lineage>
</organism>
<evidence type="ECO:0000256" key="1">
    <source>
        <dbReference type="SAM" id="SignalP"/>
    </source>
</evidence>
<dbReference type="EMBL" id="EQ973218">
    <property type="protein sequence ID" value="EFR55776.1"/>
    <property type="molecule type" value="Genomic_DNA"/>
</dbReference>
<dbReference type="Proteomes" id="UP000005101">
    <property type="component" value="Unassembled WGS sequence"/>
</dbReference>
<evidence type="ECO:0000313" key="2">
    <source>
        <dbReference type="EMBL" id="EFR55776.1"/>
    </source>
</evidence>
<evidence type="ECO:0000313" key="3">
    <source>
        <dbReference type="Proteomes" id="UP000005101"/>
    </source>
</evidence>